<dbReference type="SUPFAM" id="SSF49329">
    <property type="entry name" value="Cu,Zn superoxide dismutase-like"/>
    <property type="match status" value="1"/>
</dbReference>
<dbReference type="RefSeq" id="WP_144897456.1">
    <property type="nucleotide sequence ID" value="NZ_VLKN01000001.1"/>
</dbReference>
<evidence type="ECO:0000256" key="1">
    <source>
        <dbReference type="ARBA" id="ARBA00010457"/>
    </source>
</evidence>
<dbReference type="PANTHER" id="PTHR10003">
    <property type="entry name" value="SUPEROXIDE DISMUTASE CU-ZN -RELATED"/>
    <property type="match status" value="1"/>
</dbReference>
<keyword evidence="4" id="KW-1185">Reference proteome</keyword>
<evidence type="ECO:0000259" key="2">
    <source>
        <dbReference type="Pfam" id="PF00080"/>
    </source>
</evidence>
<name>A0A562LDP2_9GAMM</name>
<dbReference type="InterPro" id="IPR036423">
    <property type="entry name" value="SOD-like_Cu/Zn_dom_sf"/>
</dbReference>
<dbReference type="OrthoDB" id="5975783at2"/>
<feature type="domain" description="Superoxide dismutase copper/zinc binding" evidence="2">
    <location>
        <begin position="54"/>
        <end position="171"/>
    </location>
</feature>
<sequence length="175" mass="17231">MRFVLSVIVLSTGLVACSSAPPTREAAPSPSLATRGTAKQAVANLASASASLVSGRMMLASTGNGVRITGEVGGLNPYGAHALQLHERGDCSAVDASSAGVYFDPVRGSGAAAGNNRDRIVADGEGVAHVDQLVPGAVLGGGARNDIAGRALVVLGATRGASSARVACGVITVKP</sequence>
<dbReference type="Gene3D" id="2.60.40.200">
    <property type="entry name" value="Superoxide dismutase, copper/zinc binding domain"/>
    <property type="match status" value="1"/>
</dbReference>
<proteinExistence type="inferred from homology"/>
<dbReference type="GO" id="GO:0006801">
    <property type="term" value="P:superoxide metabolic process"/>
    <property type="evidence" value="ECO:0007669"/>
    <property type="project" value="InterPro"/>
</dbReference>
<dbReference type="EMBL" id="VLKN01000001">
    <property type="protein sequence ID" value="TWI05763.1"/>
    <property type="molecule type" value="Genomic_DNA"/>
</dbReference>
<comment type="similarity">
    <text evidence="1">Belongs to the Cu-Zn superoxide dismutase family.</text>
</comment>
<dbReference type="AlphaFoldDB" id="A0A562LDP2"/>
<evidence type="ECO:0000313" key="4">
    <source>
        <dbReference type="Proteomes" id="UP000315167"/>
    </source>
</evidence>
<protein>
    <submittedName>
        <fullName evidence="3">Cu-Zn family superoxide dismutase</fullName>
    </submittedName>
</protein>
<dbReference type="InterPro" id="IPR001424">
    <property type="entry name" value="SOD_Cu_Zn_dom"/>
</dbReference>
<accession>A0A562LDP2</accession>
<reference evidence="3 4" key="1">
    <citation type="journal article" date="2015" name="Stand. Genomic Sci.">
        <title>Genomic Encyclopedia of Bacterial and Archaeal Type Strains, Phase III: the genomes of soil and plant-associated and newly described type strains.</title>
        <authorList>
            <person name="Whitman W.B."/>
            <person name="Woyke T."/>
            <person name="Klenk H.P."/>
            <person name="Zhou Y."/>
            <person name="Lilburn T.G."/>
            <person name="Beck B.J."/>
            <person name="De Vos P."/>
            <person name="Vandamme P."/>
            <person name="Eisen J.A."/>
            <person name="Garrity G."/>
            <person name="Hugenholtz P."/>
            <person name="Kyrpides N.C."/>
        </authorList>
    </citation>
    <scope>NUCLEOTIDE SEQUENCE [LARGE SCALE GENOMIC DNA]</scope>
    <source>
        <strain evidence="3 4">CGMCC 1.10821</strain>
    </source>
</reference>
<dbReference type="Proteomes" id="UP000315167">
    <property type="component" value="Unassembled WGS sequence"/>
</dbReference>
<dbReference type="GO" id="GO:0005507">
    <property type="term" value="F:copper ion binding"/>
    <property type="evidence" value="ECO:0007669"/>
    <property type="project" value="InterPro"/>
</dbReference>
<dbReference type="Pfam" id="PF00080">
    <property type="entry name" value="Sod_Cu"/>
    <property type="match status" value="1"/>
</dbReference>
<dbReference type="InterPro" id="IPR024134">
    <property type="entry name" value="SOD_Cu/Zn_/chaperone"/>
</dbReference>
<dbReference type="PROSITE" id="PS51257">
    <property type="entry name" value="PROKAR_LIPOPROTEIN"/>
    <property type="match status" value="1"/>
</dbReference>
<gene>
    <name evidence="3" type="ORF">IP90_00019</name>
</gene>
<comment type="caution">
    <text evidence="3">The sequence shown here is derived from an EMBL/GenBank/DDBJ whole genome shotgun (WGS) entry which is preliminary data.</text>
</comment>
<organism evidence="3 4">
    <name type="scientific">Luteimonas cucumeris</name>
    <dbReference type="NCBI Taxonomy" id="985012"/>
    <lineage>
        <taxon>Bacteria</taxon>
        <taxon>Pseudomonadati</taxon>
        <taxon>Pseudomonadota</taxon>
        <taxon>Gammaproteobacteria</taxon>
        <taxon>Lysobacterales</taxon>
        <taxon>Lysobacteraceae</taxon>
        <taxon>Luteimonas</taxon>
    </lineage>
</organism>
<evidence type="ECO:0000313" key="3">
    <source>
        <dbReference type="EMBL" id="TWI05763.1"/>
    </source>
</evidence>